<keyword evidence="8 13" id="KW-0547">Nucleotide-binding</keyword>
<feature type="region of interest" description="Disordered" evidence="16">
    <location>
        <begin position="512"/>
        <end position="542"/>
    </location>
</feature>
<evidence type="ECO:0000256" key="4">
    <source>
        <dbReference type="ARBA" id="ARBA00022664"/>
    </source>
</evidence>
<feature type="domain" description="Poly(A) polymerase nucleotidyltransferase" evidence="19">
    <location>
        <begin position="25"/>
        <end position="219"/>
    </location>
</feature>
<dbReference type="EC" id="2.7.7.19" evidence="13"/>
<dbReference type="Pfam" id="PF20750">
    <property type="entry name" value="PAP_NTPase"/>
    <property type="match status" value="1"/>
</dbReference>
<keyword evidence="6 20" id="KW-0548">Nucleotidyltransferase</keyword>
<dbReference type="InterPro" id="IPR011068">
    <property type="entry name" value="NuclTrfase_I-like_C"/>
</dbReference>
<dbReference type="GO" id="GO:0005524">
    <property type="term" value="F:ATP binding"/>
    <property type="evidence" value="ECO:0007669"/>
    <property type="project" value="UniProtKB-UniRule"/>
</dbReference>
<dbReference type="GO" id="GO:0005634">
    <property type="term" value="C:nucleus"/>
    <property type="evidence" value="ECO:0007669"/>
    <property type="project" value="UniProtKB-SubCell"/>
</dbReference>
<evidence type="ECO:0000313" key="21">
    <source>
        <dbReference type="Proteomes" id="UP000238479"/>
    </source>
</evidence>
<dbReference type="STRING" id="74649.A0A2P6RXG3"/>
<keyword evidence="11 13" id="KW-0539">Nucleus</keyword>
<dbReference type="Gene3D" id="1.10.1410.10">
    <property type="match status" value="1"/>
</dbReference>
<dbReference type="AlphaFoldDB" id="A0A2P6RXG3"/>
<dbReference type="PANTHER" id="PTHR10682:SF22">
    <property type="entry name" value="POLYNUCLEOTIDE ADENYLYLTRANSFERASE"/>
    <property type="match status" value="1"/>
</dbReference>
<dbReference type="FunFam" id="3.30.460.10:FF:000002">
    <property type="entry name" value="Poly(A) polymerase alpha, putative"/>
    <property type="match status" value="1"/>
</dbReference>
<evidence type="ECO:0000313" key="20">
    <source>
        <dbReference type="EMBL" id="PRQ51115.1"/>
    </source>
</evidence>
<feature type="binding site" evidence="14">
    <location>
        <position position="242"/>
    </location>
    <ligand>
        <name>ATP</name>
        <dbReference type="ChEBI" id="CHEBI:30616"/>
    </ligand>
</feature>
<comment type="function">
    <text evidence="13">Polymerase that creates the 3'-poly(A) tail of mRNA's.</text>
</comment>
<dbReference type="Pfam" id="PF04928">
    <property type="entry name" value="PAP_central"/>
    <property type="match status" value="1"/>
</dbReference>
<dbReference type="InterPro" id="IPR048840">
    <property type="entry name" value="PolA_pol_NTPase"/>
</dbReference>
<evidence type="ECO:0000256" key="10">
    <source>
        <dbReference type="ARBA" id="ARBA00022842"/>
    </source>
</evidence>
<evidence type="ECO:0000256" key="11">
    <source>
        <dbReference type="ARBA" id="ARBA00023242"/>
    </source>
</evidence>
<dbReference type="Gene3D" id="3.30.70.590">
    <property type="entry name" value="Poly(A) polymerase predicted RNA binding domain"/>
    <property type="match status" value="1"/>
</dbReference>
<feature type="domain" description="Poly(A) polymerase central" evidence="18">
    <location>
        <begin position="224"/>
        <end position="368"/>
    </location>
</feature>
<evidence type="ECO:0000256" key="9">
    <source>
        <dbReference type="ARBA" id="ARBA00022840"/>
    </source>
</evidence>
<dbReference type="SUPFAM" id="SSF55003">
    <property type="entry name" value="PAP/Archaeal CCA-adding enzyme, C-terminal domain"/>
    <property type="match status" value="1"/>
</dbReference>
<dbReference type="OrthoDB" id="412748at2759"/>
<comment type="caution">
    <text evidence="20">The sequence shown here is derived from an EMBL/GenBank/DDBJ whole genome shotgun (WGS) entry which is preliminary data.</text>
</comment>
<evidence type="ECO:0000256" key="13">
    <source>
        <dbReference type="PIRNR" id="PIRNR018425"/>
    </source>
</evidence>
<evidence type="ECO:0000259" key="17">
    <source>
        <dbReference type="Pfam" id="PF04926"/>
    </source>
</evidence>
<keyword evidence="21" id="KW-1185">Reference proteome</keyword>
<dbReference type="PIRSF" id="PIRSF018425">
    <property type="entry name" value="PolyA_polymerase"/>
    <property type="match status" value="1"/>
</dbReference>
<dbReference type="Pfam" id="PF04926">
    <property type="entry name" value="PAP_RNA-bind"/>
    <property type="match status" value="1"/>
</dbReference>
<evidence type="ECO:0000256" key="15">
    <source>
        <dbReference type="PIRSR" id="PIRSR018425-2"/>
    </source>
</evidence>
<dbReference type="InterPro" id="IPR043519">
    <property type="entry name" value="NT_sf"/>
</dbReference>
<name>A0A2P6RXG3_ROSCH</name>
<dbReference type="InterPro" id="IPR007010">
    <property type="entry name" value="PolA_pol_RNA-bd_dom"/>
</dbReference>
<feature type="binding site" evidence="15">
    <location>
        <position position="172"/>
    </location>
    <ligand>
        <name>Mg(2+)</name>
        <dbReference type="ChEBI" id="CHEBI:18420"/>
        <label>2</label>
        <note>catalytic</note>
    </ligand>
</feature>
<sequence>MQAMSSEGLSASPQPTQAVVGKQYGVTKPLLTAGPTESDIQRTLELKKFLVEAGLYESEEEAAKREEVLHRIGQIVKDWVKQLTRLRRYTDQMVEDANALIFTFGSYRLGVHGPGDGIDTLCVGPSYVNREEDFFIVLHDTLAEMEEVTELQPVPDAYVPVMKFKFDGISIDLLYTSVTLLVVPEDLAISDVSLLYNIDEPTVRSLNGCRDADQILKLVPNVEHFCTTLRCLRFWAKRRGVYSNVIGFLGGVNWALLVARVCQLYPNAVPSVLVSRFFRVYTQWRWPNPVMLCAIEEDELGFGVWDPRKNPRDRTHHMPIITPAYPCMNSSYNVSKSTLRVMMEQFQHGNKISEEIELDKAKWCALFEPYLFFKSYKNYLQVDIVAVDVDDLRAWKGWVESRLRKLTLMIERDTMEMLQCHPYPHTYVDKTKQCAHSAFYMGLQRKQGDKVQGQQFDIRGTVDEFKLSINMYNFWKPGMEIYLSHVRRSQLPFFVFPDGSKRPIQSRVLAKQHDHEVSGASSGERHLNWKSDLGGGSPEKQPASIITYKAGSTSPEILDKCVGVEVVESNKITLSGELEPGDGSNSIVITNVTSMTSVFEKFGI</sequence>
<comment type="cofactor">
    <cofactor evidence="1">
        <name>Mn(2+)</name>
        <dbReference type="ChEBI" id="CHEBI:29035"/>
    </cofactor>
</comment>
<dbReference type="FunFam" id="1.10.1410.10:FF:000001">
    <property type="entry name" value="Putative poly(A) polymerase gamma"/>
    <property type="match status" value="1"/>
</dbReference>
<keyword evidence="7 15" id="KW-0479">Metal-binding</keyword>
<keyword evidence="4 13" id="KW-0507">mRNA processing</keyword>
<keyword evidence="9 13" id="KW-0067">ATP-binding</keyword>
<comment type="cofactor">
    <cofactor evidence="15">
        <name>Mg(2+)</name>
        <dbReference type="ChEBI" id="CHEBI:18420"/>
    </cofactor>
    <text evidence="15">Binds 2 magnesium ions. Also active with manganese.</text>
</comment>
<evidence type="ECO:0000256" key="5">
    <source>
        <dbReference type="ARBA" id="ARBA00022679"/>
    </source>
</evidence>
<dbReference type="InterPro" id="IPR014492">
    <property type="entry name" value="PolyA_polymerase"/>
</dbReference>
<dbReference type="GO" id="GO:1990817">
    <property type="term" value="F:poly(A) RNA polymerase activity"/>
    <property type="evidence" value="ECO:0007669"/>
    <property type="project" value="UniProtKB-UniRule"/>
</dbReference>
<reference evidence="20 21" key="1">
    <citation type="journal article" date="2018" name="Nat. Genet.">
        <title>The Rosa genome provides new insights in the design of modern roses.</title>
        <authorList>
            <person name="Bendahmane M."/>
        </authorList>
    </citation>
    <scope>NUCLEOTIDE SEQUENCE [LARGE SCALE GENOMIC DNA]</scope>
    <source>
        <strain evidence="21">cv. Old Blush</strain>
    </source>
</reference>
<evidence type="ECO:0000256" key="12">
    <source>
        <dbReference type="ARBA" id="ARBA00048830"/>
    </source>
</evidence>
<evidence type="ECO:0000256" key="2">
    <source>
        <dbReference type="ARBA" id="ARBA00004123"/>
    </source>
</evidence>
<comment type="subcellular location">
    <subcellularLocation>
        <location evidence="2 13">Nucleus</location>
    </subcellularLocation>
</comment>
<feature type="binding site" evidence="14">
    <location>
        <begin position="104"/>
        <end position="106"/>
    </location>
    <ligand>
        <name>ATP</name>
        <dbReference type="ChEBI" id="CHEBI:30616"/>
    </ligand>
</feature>
<keyword evidence="5 13" id="KW-0808">Transferase</keyword>
<feature type="compositionally biased region" description="Basic and acidic residues" evidence="16">
    <location>
        <begin position="512"/>
        <end position="529"/>
    </location>
</feature>
<dbReference type="SUPFAM" id="SSF81631">
    <property type="entry name" value="PAP/OAS1 substrate-binding domain"/>
    <property type="match status" value="1"/>
</dbReference>
<dbReference type="Proteomes" id="UP000238479">
    <property type="component" value="Chromosome 2"/>
</dbReference>
<dbReference type="Gramene" id="PRQ51115">
    <property type="protein sequence ID" value="PRQ51115"/>
    <property type="gene ID" value="RchiOBHm_Chr2g0140761"/>
</dbReference>
<evidence type="ECO:0000256" key="16">
    <source>
        <dbReference type="SAM" id="MobiDB-lite"/>
    </source>
</evidence>
<evidence type="ECO:0000256" key="3">
    <source>
        <dbReference type="ARBA" id="ARBA00010912"/>
    </source>
</evidence>
<comment type="similarity">
    <text evidence="3 13">Belongs to the poly(A) polymerase family.</text>
</comment>
<accession>A0A2P6RXG3</accession>
<feature type="binding site" evidence="14">
    <location>
        <begin position="251"/>
        <end position="252"/>
    </location>
    <ligand>
        <name>ATP</name>
        <dbReference type="ChEBI" id="CHEBI:30616"/>
    </ligand>
</feature>
<evidence type="ECO:0000256" key="14">
    <source>
        <dbReference type="PIRSR" id="PIRSR018425-1"/>
    </source>
</evidence>
<dbReference type="PANTHER" id="PTHR10682">
    <property type="entry name" value="POLY A POLYMERASE"/>
    <property type="match status" value="1"/>
</dbReference>
<proteinExistence type="inferred from homology"/>
<dbReference type="EMBL" id="PDCK01000040">
    <property type="protein sequence ID" value="PRQ51115.1"/>
    <property type="molecule type" value="Genomic_DNA"/>
</dbReference>
<evidence type="ECO:0000256" key="6">
    <source>
        <dbReference type="ARBA" id="ARBA00022695"/>
    </source>
</evidence>
<gene>
    <name evidence="20" type="ORF">RchiOBHm_Chr2g0140761</name>
</gene>
<evidence type="ECO:0000259" key="18">
    <source>
        <dbReference type="Pfam" id="PF04928"/>
    </source>
</evidence>
<feature type="binding site" evidence="15">
    <location>
        <position position="119"/>
    </location>
    <ligand>
        <name>Mg(2+)</name>
        <dbReference type="ChEBI" id="CHEBI:18420"/>
        <label>2</label>
        <note>catalytic</note>
    </ligand>
</feature>
<dbReference type="GO" id="GO:0031123">
    <property type="term" value="P:RNA 3'-end processing"/>
    <property type="evidence" value="ECO:0007669"/>
    <property type="project" value="InterPro"/>
</dbReference>
<dbReference type="InterPro" id="IPR007012">
    <property type="entry name" value="PolA_pol_cen_dom"/>
</dbReference>
<dbReference type="GO" id="GO:0046872">
    <property type="term" value="F:metal ion binding"/>
    <property type="evidence" value="ECO:0007669"/>
    <property type="project" value="UniProtKB-KW"/>
</dbReference>
<dbReference type="SUPFAM" id="SSF81301">
    <property type="entry name" value="Nucleotidyltransferase"/>
    <property type="match status" value="1"/>
</dbReference>
<feature type="domain" description="Poly(A) polymerase RNA-binding" evidence="17">
    <location>
        <begin position="372"/>
        <end position="430"/>
    </location>
</feature>
<dbReference type="CDD" id="cd05402">
    <property type="entry name" value="NT_PAP_TUTase"/>
    <property type="match status" value="1"/>
</dbReference>
<evidence type="ECO:0000259" key="19">
    <source>
        <dbReference type="Pfam" id="PF20750"/>
    </source>
</evidence>
<dbReference type="Gene3D" id="3.30.460.10">
    <property type="entry name" value="Beta Polymerase, domain 2"/>
    <property type="match status" value="1"/>
</dbReference>
<protein>
    <recommendedName>
        <fullName evidence="13">Poly(A) polymerase</fullName>
        <ecNumber evidence="13">2.7.7.19</ecNumber>
    </recommendedName>
</protein>
<dbReference type="OMA" id="WADRDAN"/>
<feature type="binding site" evidence="15">
    <location>
        <position position="119"/>
    </location>
    <ligand>
        <name>Mg(2+)</name>
        <dbReference type="ChEBI" id="CHEBI:18420"/>
        <label>1</label>
        <note>catalytic</note>
    </ligand>
</feature>
<evidence type="ECO:0000256" key="1">
    <source>
        <dbReference type="ARBA" id="ARBA00001936"/>
    </source>
</evidence>
<comment type="catalytic activity">
    <reaction evidence="12 13">
        <text>RNA(n) + ATP = RNA(n)-3'-adenine ribonucleotide + diphosphate</text>
        <dbReference type="Rhea" id="RHEA:11332"/>
        <dbReference type="Rhea" id="RHEA-COMP:14527"/>
        <dbReference type="Rhea" id="RHEA-COMP:17347"/>
        <dbReference type="ChEBI" id="CHEBI:30616"/>
        <dbReference type="ChEBI" id="CHEBI:33019"/>
        <dbReference type="ChEBI" id="CHEBI:140395"/>
        <dbReference type="ChEBI" id="CHEBI:173115"/>
        <dbReference type="EC" id="2.7.7.19"/>
    </reaction>
</comment>
<feature type="binding site" evidence="14">
    <location>
        <position position="172"/>
    </location>
    <ligand>
        <name>ATP</name>
        <dbReference type="ChEBI" id="CHEBI:30616"/>
    </ligand>
</feature>
<dbReference type="GO" id="GO:0003723">
    <property type="term" value="F:RNA binding"/>
    <property type="evidence" value="ECO:0007669"/>
    <property type="project" value="UniProtKB-UniRule"/>
</dbReference>
<evidence type="ECO:0000256" key="8">
    <source>
        <dbReference type="ARBA" id="ARBA00022741"/>
    </source>
</evidence>
<dbReference type="FunFam" id="3.30.70.590:FF:000002">
    <property type="entry name" value="Nuclear poly(A) polymerase 4"/>
    <property type="match status" value="1"/>
</dbReference>
<keyword evidence="10 15" id="KW-0460">Magnesium</keyword>
<organism evidence="20 21">
    <name type="scientific">Rosa chinensis</name>
    <name type="common">China rose</name>
    <dbReference type="NCBI Taxonomy" id="74649"/>
    <lineage>
        <taxon>Eukaryota</taxon>
        <taxon>Viridiplantae</taxon>
        <taxon>Streptophyta</taxon>
        <taxon>Embryophyta</taxon>
        <taxon>Tracheophyta</taxon>
        <taxon>Spermatophyta</taxon>
        <taxon>Magnoliopsida</taxon>
        <taxon>eudicotyledons</taxon>
        <taxon>Gunneridae</taxon>
        <taxon>Pentapetalae</taxon>
        <taxon>rosids</taxon>
        <taxon>fabids</taxon>
        <taxon>Rosales</taxon>
        <taxon>Rosaceae</taxon>
        <taxon>Rosoideae</taxon>
        <taxon>Rosoideae incertae sedis</taxon>
        <taxon>Rosa</taxon>
    </lineage>
</organism>
<dbReference type="GO" id="GO:0006397">
    <property type="term" value="P:mRNA processing"/>
    <property type="evidence" value="ECO:0007669"/>
    <property type="project" value="UniProtKB-KW"/>
</dbReference>
<evidence type="ECO:0000256" key="7">
    <source>
        <dbReference type="ARBA" id="ARBA00022723"/>
    </source>
</evidence>